<dbReference type="PROSITE" id="PS00178">
    <property type="entry name" value="AA_TRNA_LIGASE_I"/>
    <property type="match status" value="1"/>
</dbReference>
<dbReference type="HAMAP" id="MF_00022">
    <property type="entry name" value="Glu_tRNA_synth_type1"/>
    <property type="match status" value="1"/>
</dbReference>
<dbReference type="NCBIfam" id="TIGR00464">
    <property type="entry name" value="gltX_bact"/>
    <property type="match status" value="1"/>
</dbReference>
<feature type="binding site" evidence="10">
    <location>
        <position position="101"/>
    </location>
    <ligand>
        <name>Zn(2+)</name>
        <dbReference type="ChEBI" id="CHEBI:29105"/>
    </ligand>
</feature>
<dbReference type="InterPro" id="IPR000924">
    <property type="entry name" value="Glu/Gln-tRNA-synth"/>
</dbReference>
<dbReference type="AlphaFoldDB" id="A0A1V5SGM1"/>
<comment type="cofactor">
    <cofactor evidence="10">
        <name>Zn(2+)</name>
        <dbReference type="ChEBI" id="CHEBI:29105"/>
    </cofactor>
    <text evidence="10">Binds 1 zinc ion per subunit.</text>
</comment>
<dbReference type="GO" id="GO:0000049">
    <property type="term" value="F:tRNA binding"/>
    <property type="evidence" value="ECO:0007669"/>
    <property type="project" value="InterPro"/>
</dbReference>
<dbReference type="PANTHER" id="PTHR43311">
    <property type="entry name" value="GLUTAMATE--TRNA LIGASE"/>
    <property type="match status" value="1"/>
</dbReference>
<dbReference type="InterPro" id="IPR020751">
    <property type="entry name" value="aa-tRNA-synth_I_codon-bd_sub2"/>
</dbReference>
<dbReference type="CDD" id="cd00808">
    <property type="entry name" value="GluRS_core"/>
    <property type="match status" value="1"/>
</dbReference>
<dbReference type="PRINTS" id="PR00987">
    <property type="entry name" value="TRNASYNTHGLU"/>
</dbReference>
<feature type="short sequence motif" description="'KMSKS' region" evidence="10">
    <location>
        <begin position="235"/>
        <end position="239"/>
    </location>
</feature>
<keyword evidence="4 10" id="KW-0963">Cytoplasm</keyword>
<evidence type="ECO:0000256" key="5">
    <source>
        <dbReference type="ARBA" id="ARBA00022598"/>
    </source>
</evidence>
<keyword evidence="7 10" id="KW-0067">ATP-binding</keyword>
<dbReference type="GO" id="GO:0008270">
    <property type="term" value="F:zinc ion binding"/>
    <property type="evidence" value="ECO:0007669"/>
    <property type="project" value="UniProtKB-UniRule"/>
</dbReference>
<dbReference type="EMBL" id="MWBO01000002">
    <property type="protein sequence ID" value="OQA53444.1"/>
    <property type="molecule type" value="Genomic_DNA"/>
</dbReference>
<organism evidence="13">
    <name type="scientific">candidate division WS2 bacterium ADurb.Bin280</name>
    <dbReference type="NCBI Taxonomy" id="1852829"/>
    <lineage>
        <taxon>Bacteria</taxon>
        <taxon>candidate division WS2</taxon>
    </lineage>
</organism>
<comment type="subunit">
    <text evidence="3 10">Monomer.</text>
</comment>
<name>A0A1V5SGM1_9BACT</name>
<feature type="short sequence motif" description="'HIGH' region" evidence="10">
    <location>
        <begin position="8"/>
        <end position="18"/>
    </location>
</feature>
<protein>
    <recommendedName>
        <fullName evidence="10">Glutamate--tRNA ligase</fullName>
        <ecNumber evidence="10">6.1.1.17</ecNumber>
    </recommendedName>
    <alternativeName>
        <fullName evidence="10">Glutamyl-tRNA synthetase</fullName>
        <shortName evidence="10">GluRS</shortName>
    </alternativeName>
</protein>
<evidence type="ECO:0000256" key="7">
    <source>
        <dbReference type="ARBA" id="ARBA00022840"/>
    </source>
</evidence>
<dbReference type="InterPro" id="IPR001412">
    <property type="entry name" value="aa-tRNA-synth_I_CS"/>
</dbReference>
<feature type="binding site" evidence="10">
    <location>
        <position position="126"/>
    </location>
    <ligand>
        <name>Zn(2+)</name>
        <dbReference type="ChEBI" id="CHEBI:29105"/>
    </ligand>
</feature>
<evidence type="ECO:0000256" key="8">
    <source>
        <dbReference type="ARBA" id="ARBA00022917"/>
    </source>
</evidence>
<dbReference type="InterPro" id="IPR008925">
    <property type="entry name" value="aa_tRNA-synth_I_cd-bd_sf"/>
</dbReference>
<evidence type="ECO:0000256" key="9">
    <source>
        <dbReference type="ARBA" id="ARBA00023146"/>
    </source>
</evidence>
<keyword evidence="5 10" id="KW-0436">Ligase</keyword>
<dbReference type="Pfam" id="PF19269">
    <property type="entry name" value="Anticodon_2"/>
    <property type="match status" value="1"/>
</dbReference>
<evidence type="ECO:0000256" key="2">
    <source>
        <dbReference type="ARBA" id="ARBA00007894"/>
    </source>
</evidence>
<feature type="domain" description="Glutamyl/glutaminyl-tRNA synthetase class Ib catalytic" evidence="11">
    <location>
        <begin position="2"/>
        <end position="303"/>
    </location>
</feature>
<dbReference type="SUPFAM" id="SSF48163">
    <property type="entry name" value="An anticodon-binding domain of class I aminoacyl-tRNA synthetases"/>
    <property type="match status" value="1"/>
</dbReference>
<comment type="similarity">
    <text evidence="2 10">Belongs to the class-I aminoacyl-tRNA synthetase family. Glutamate--tRNA ligase type 1 subfamily.</text>
</comment>
<dbReference type="GO" id="GO:0006424">
    <property type="term" value="P:glutamyl-tRNA aminoacylation"/>
    <property type="evidence" value="ECO:0007669"/>
    <property type="project" value="UniProtKB-UniRule"/>
</dbReference>
<feature type="binding site" evidence="10">
    <location>
        <position position="99"/>
    </location>
    <ligand>
        <name>Zn(2+)</name>
        <dbReference type="ChEBI" id="CHEBI:29105"/>
    </ligand>
</feature>
<comment type="subcellular location">
    <subcellularLocation>
        <location evidence="1 10">Cytoplasm</location>
    </subcellularLocation>
</comment>
<dbReference type="InterPro" id="IPR033910">
    <property type="entry name" value="GluRS_core"/>
</dbReference>
<keyword evidence="10" id="KW-0862">Zinc</keyword>
<evidence type="ECO:0000256" key="1">
    <source>
        <dbReference type="ARBA" id="ARBA00004496"/>
    </source>
</evidence>
<dbReference type="GO" id="GO:0004818">
    <property type="term" value="F:glutamate-tRNA ligase activity"/>
    <property type="evidence" value="ECO:0007669"/>
    <property type="project" value="UniProtKB-UniRule"/>
</dbReference>
<gene>
    <name evidence="10 13" type="primary">gltX</name>
    <name evidence="13" type="ORF">BWY43_00017</name>
</gene>
<evidence type="ECO:0000256" key="3">
    <source>
        <dbReference type="ARBA" id="ARBA00011245"/>
    </source>
</evidence>
<dbReference type="GO" id="GO:0005524">
    <property type="term" value="F:ATP binding"/>
    <property type="evidence" value="ECO:0007669"/>
    <property type="project" value="UniProtKB-UniRule"/>
</dbReference>
<dbReference type="InterPro" id="IPR004527">
    <property type="entry name" value="Glu-tRNA-ligase_bac/mito"/>
</dbReference>
<dbReference type="Gene3D" id="3.40.50.620">
    <property type="entry name" value="HUPs"/>
    <property type="match status" value="1"/>
</dbReference>
<reference evidence="13" key="1">
    <citation type="submission" date="2017-02" db="EMBL/GenBank/DDBJ databases">
        <title>Delving into the versatile metabolic prowess of the omnipresent phylum Bacteroidetes.</title>
        <authorList>
            <person name="Nobu M.K."/>
            <person name="Mei R."/>
            <person name="Narihiro T."/>
            <person name="Kuroda K."/>
            <person name="Liu W.-T."/>
        </authorList>
    </citation>
    <scope>NUCLEOTIDE SEQUENCE</scope>
    <source>
        <strain evidence="13">ADurb.Bin280</strain>
    </source>
</reference>
<dbReference type="Pfam" id="PF00749">
    <property type="entry name" value="tRNA-synt_1c"/>
    <property type="match status" value="1"/>
</dbReference>
<dbReference type="EC" id="6.1.1.17" evidence="10"/>
<dbReference type="FunFam" id="3.40.50.620:FF:000007">
    <property type="entry name" value="Glutamate--tRNA ligase"/>
    <property type="match status" value="1"/>
</dbReference>
<evidence type="ECO:0000313" key="13">
    <source>
        <dbReference type="EMBL" id="OQA53444.1"/>
    </source>
</evidence>
<sequence>MVTTRFAPSPTGDPHIGNIRTALFAYLFAKHEGGEFLLRIEDTDQKRYDEKSLQTIKDVLTWLKIEPENLENPMIQSKRLDIYKKEAMRLLEQRDAYVCNCSKERLDELRQTQAKSGKPTGYDGHCRDLNLDFKDGCVIRMKVPNEKIVFQDLIRDEVSFDPSTIDDQIILKSDGFPTYHLAHVVDDNEMQVTHVIRSEEWLPSTPKHIILNKMLGFRQVRYAHVPVILSPSGGKLSKRDGAVGILSFLHHGYLPEALINYMALLGWNPKTNEEFFTLKDLEERFDLKNVNKAGAIFDQKKLDNINRAHLLVLLGDKDRLMTLIDEQSAEFLKKIDRELPSGQSVKDVLLELIVPRIDKLDEFSNHLEIFVKKPNLDETILVFRKSTKENTLIALNEFTQKAGEIPGEDWIFDQIKALMEAVVEQKNLSNGDVFWPIRYALSGMEKSPPPEEIATILGKQETLERISRAVEALQ</sequence>
<keyword evidence="9 10" id="KW-0030">Aminoacyl-tRNA synthetase</keyword>
<dbReference type="InterPro" id="IPR045462">
    <property type="entry name" value="aa-tRNA-synth_I_cd-bd"/>
</dbReference>
<dbReference type="GO" id="GO:0005737">
    <property type="term" value="C:cytoplasm"/>
    <property type="evidence" value="ECO:0007669"/>
    <property type="project" value="UniProtKB-SubCell"/>
</dbReference>
<comment type="catalytic activity">
    <reaction evidence="10">
        <text>tRNA(Glu) + L-glutamate + ATP = L-glutamyl-tRNA(Glu) + AMP + diphosphate</text>
        <dbReference type="Rhea" id="RHEA:23540"/>
        <dbReference type="Rhea" id="RHEA-COMP:9663"/>
        <dbReference type="Rhea" id="RHEA-COMP:9680"/>
        <dbReference type="ChEBI" id="CHEBI:29985"/>
        <dbReference type="ChEBI" id="CHEBI:30616"/>
        <dbReference type="ChEBI" id="CHEBI:33019"/>
        <dbReference type="ChEBI" id="CHEBI:78442"/>
        <dbReference type="ChEBI" id="CHEBI:78520"/>
        <dbReference type="ChEBI" id="CHEBI:456215"/>
        <dbReference type="EC" id="6.1.1.17"/>
    </reaction>
</comment>
<feature type="binding site" evidence="10">
    <location>
        <position position="128"/>
    </location>
    <ligand>
        <name>Zn(2+)</name>
        <dbReference type="ChEBI" id="CHEBI:29105"/>
    </ligand>
</feature>
<keyword evidence="8 10" id="KW-0648">Protein biosynthesis</keyword>
<evidence type="ECO:0000259" key="11">
    <source>
        <dbReference type="Pfam" id="PF00749"/>
    </source>
</evidence>
<dbReference type="InterPro" id="IPR020058">
    <property type="entry name" value="Glu/Gln-tRNA-synth_Ib_cat-dom"/>
</dbReference>
<evidence type="ECO:0000256" key="10">
    <source>
        <dbReference type="HAMAP-Rule" id="MF_00022"/>
    </source>
</evidence>
<evidence type="ECO:0000256" key="4">
    <source>
        <dbReference type="ARBA" id="ARBA00022490"/>
    </source>
</evidence>
<keyword evidence="6 10" id="KW-0547">Nucleotide-binding</keyword>
<accession>A0A1V5SGM1</accession>
<dbReference type="SUPFAM" id="SSF52374">
    <property type="entry name" value="Nucleotidylyl transferase"/>
    <property type="match status" value="1"/>
</dbReference>
<dbReference type="Proteomes" id="UP000485367">
    <property type="component" value="Unassembled WGS sequence"/>
</dbReference>
<dbReference type="InterPro" id="IPR014729">
    <property type="entry name" value="Rossmann-like_a/b/a_fold"/>
</dbReference>
<evidence type="ECO:0000259" key="12">
    <source>
        <dbReference type="Pfam" id="PF19269"/>
    </source>
</evidence>
<dbReference type="InterPro" id="IPR049940">
    <property type="entry name" value="GluQ/Sye"/>
</dbReference>
<feature type="binding site" evidence="10">
    <location>
        <position position="238"/>
    </location>
    <ligand>
        <name>ATP</name>
        <dbReference type="ChEBI" id="CHEBI:30616"/>
    </ligand>
</feature>
<dbReference type="PANTHER" id="PTHR43311:SF2">
    <property type="entry name" value="GLUTAMATE--TRNA LIGASE, MITOCHONDRIAL-RELATED"/>
    <property type="match status" value="1"/>
</dbReference>
<comment type="function">
    <text evidence="10">Catalyzes the attachment of glutamate to tRNA(Glu) in a two-step reaction: glutamate is first activated by ATP to form Glu-AMP and then transferred to the acceptor end of tRNA(Glu).</text>
</comment>
<proteinExistence type="inferred from homology"/>
<dbReference type="Gene3D" id="1.10.10.350">
    <property type="match status" value="1"/>
</dbReference>
<feature type="domain" description="Aminoacyl-tRNA synthetase class I anticodon-binding" evidence="12">
    <location>
        <begin position="329"/>
        <end position="469"/>
    </location>
</feature>
<evidence type="ECO:0000256" key="6">
    <source>
        <dbReference type="ARBA" id="ARBA00022741"/>
    </source>
</evidence>
<comment type="caution">
    <text evidence="13">The sequence shown here is derived from an EMBL/GenBank/DDBJ whole genome shotgun (WGS) entry which is preliminary data.</text>
</comment>
<keyword evidence="10" id="KW-0479">Metal-binding</keyword>